<proteinExistence type="predicted"/>
<organism evidence="3">
    <name type="scientific">Oikopleura dioica</name>
    <name type="common">Tunicate</name>
    <dbReference type="NCBI Taxonomy" id="34765"/>
    <lineage>
        <taxon>Eukaryota</taxon>
        <taxon>Metazoa</taxon>
        <taxon>Chordata</taxon>
        <taxon>Tunicata</taxon>
        <taxon>Appendicularia</taxon>
        <taxon>Copelata</taxon>
        <taxon>Oikopleuridae</taxon>
        <taxon>Oikopleura</taxon>
    </lineage>
</organism>
<protein>
    <submittedName>
        <fullName evidence="3">Uncharacterized protein</fullName>
    </submittedName>
</protein>
<feature type="coiled-coil region" evidence="1">
    <location>
        <begin position="268"/>
        <end position="323"/>
    </location>
</feature>
<dbReference type="InParanoid" id="E4WSX4"/>
<name>E4WSX4_OIKDI</name>
<keyword evidence="4" id="KW-1185">Reference proteome</keyword>
<feature type="compositionally biased region" description="Polar residues" evidence="2">
    <location>
        <begin position="459"/>
        <end position="493"/>
    </location>
</feature>
<dbReference type="OrthoDB" id="10505166at2759"/>
<feature type="region of interest" description="Disordered" evidence="2">
    <location>
        <begin position="42"/>
        <end position="67"/>
    </location>
</feature>
<feature type="region of interest" description="Disordered" evidence="2">
    <location>
        <begin position="406"/>
        <end position="429"/>
    </location>
</feature>
<evidence type="ECO:0000256" key="1">
    <source>
        <dbReference type="SAM" id="Coils"/>
    </source>
</evidence>
<gene>
    <name evidence="3" type="ORF">GSOID_T00005833001</name>
</gene>
<feature type="compositionally biased region" description="Basic and acidic residues" evidence="2">
    <location>
        <begin position="411"/>
        <end position="427"/>
    </location>
</feature>
<dbReference type="Proteomes" id="UP000001307">
    <property type="component" value="Unassembled WGS sequence"/>
</dbReference>
<evidence type="ECO:0000313" key="4">
    <source>
        <dbReference type="Proteomes" id="UP000001307"/>
    </source>
</evidence>
<feature type="region of interest" description="Disordered" evidence="2">
    <location>
        <begin position="453"/>
        <end position="560"/>
    </location>
</feature>
<feature type="compositionally biased region" description="Basic and acidic residues" evidence="2">
    <location>
        <begin position="44"/>
        <end position="53"/>
    </location>
</feature>
<keyword evidence="1" id="KW-0175">Coiled coil</keyword>
<reference evidence="3" key="1">
    <citation type="journal article" date="2010" name="Science">
        <title>Plasticity of animal genome architecture unmasked by rapid evolution of a pelagic tunicate.</title>
        <authorList>
            <person name="Denoeud F."/>
            <person name="Henriet S."/>
            <person name="Mungpakdee S."/>
            <person name="Aury J.M."/>
            <person name="Da Silva C."/>
            <person name="Brinkmann H."/>
            <person name="Mikhaleva J."/>
            <person name="Olsen L.C."/>
            <person name="Jubin C."/>
            <person name="Canestro C."/>
            <person name="Bouquet J.M."/>
            <person name="Danks G."/>
            <person name="Poulain J."/>
            <person name="Campsteijn C."/>
            <person name="Adamski M."/>
            <person name="Cross I."/>
            <person name="Yadetie F."/>
            <person name="Muffato M."/>
            <person name="Louis A."/>
            <person name="Butcher S."/>
            <person name="Tsagkogeorga G."/>
            <person name="Konrad A."/>
            <person name="Singh S."/>
            <person name="Jensen M.F."/>
            <person name="Cong E.H."/>
            <person name="Eikeseth-Otteraa H."/>
            <person name="Noel B."/>
            <person name="Anthouard V."/>
            <person name="Porcel B.M."/>
            <person name="Kachouri-Lafond R."/>
            <person name="Nishino A."/>
            <person name="Ugolini M."/>
            <person name="Chourrout P."/>
            <person name="Nishida H."/>
            <person name="Aasland R."/>
            <person name="Huzurbazar S."/>
            <person name="Westhof E."/>
            <person name="Delsuc F."/>
            <person name="Lehrach H."/>
            <person name="Reinhardt R."/>
            <person name="Weissenbach J."/>
            <person name="Roy S.W."/>
            <person name="Artiguenave F."/>
            <person name="Postlethwait J.H."/>
            <person name="Manak J.R."/>
            <person name="Thompson E.M."/>
            <person name="Jaillon O."/>
            <person name="Du Pasquier L."/>
            <person name="Boudinot P."/>
            <person name="Liberles D.A."/>
            <person name="Volff J.N."/>
            <person name="Philippe H."/>
            <person name="Lenhard B."/>
            <person name="Roest Crollius H."/>
            <person name="Wincker P."/>
            <person name="Chourrout D."/>
        </authorList>
    </citation>
    <scope>NUCLEOTIDE SEQUENCE [LARGE SCALE GENOMIC DNA]</scope>
</reference>
<feature type="region of interest" description="Disordered" evidence="2">
    <location>
        <begin position="122"/>
        <end position="228"/>
    </location>
</feature>
<dbReference type="EMBL" id="FN653016">
    <property type="protein sequence ID" value="CBY06771.1"/>
    <property type="molecule type" value="Genomic_DNA"/>
</dbReference>
<sequence>MDLKLSSLEKDKILIDNYRKFKQVRLVHLQEVQKTSGEAQIRGKVLDDDHPSKPDQGYQGERGRARPSSIYQNAENEIAELENTVRSLNMIEPKPSASISIGSSLLNGSGVRSRIPVPVSRNVQKPANLKEARKLPPLLPEKTEEKGESSGPPRFRPPEVDINSLMNKFSTKQKDAPSPQISKISDKEEILRRHKDLVSTHQAPEKFPSTPPTPKQPPTGFQPVSNAKPRPFGFLNNSQDRTPTREHLIFPKENQIEEQHLIELPAEKVVLENEEKEWNERYKHVREEHMNIFEEQEQLFEELKEQEEESMKEESENHDIEYQKRLHQDLAAMETLETNPITLRSIVAAPTLEDNNSQHYVSGFSKVSKLSDSGYNSVSKPSGLSFRNNSETRNAVFRSFENEQPELESQISHDELQKAKSVTEIKAKSNSAPWRYNKTNSFDLIQKSSQESVFKEQAQIRQRPNMNFDTPKSTSSIPQKSSTFSSARSGQKQSIDDLIKKFHPRSTTSQPQKAADWMPPTLQRIKKKPCVKSRVSAFENISEDPKTEDTNRNTVFNYRR</sequence>
<evidence type="ECO:0000313" key="3">
    <source>
        <dbReference type="EMBL" id="CBY06771.1"/>
    </source>
</evidence>
<accession>E4WSX4</accession>
<dbReference type="AlphaFoldDB" id="E4WSX4"/>
<evidence type="ECO:0000256" key="2">
    <source>
        <dbReference type="SAM" id="MobiDB-lite"/>
    </source>
</evidence>